<reference evidence="12 13" key="1">
    <citation type="journal article" date="2018" name="Nat. Biotechnol.">
        <title>A standardized bacterial taxonomy based on genome phylogeny substantially revises the tree of life.</title>
        <authorList>
            <person name="Parks D.H."/>
            <person name="Chuvochina M."/>
            <person name="Waite D.W."/>
            <person name="Rinke C."/>
            <person name="Skarshewski A."/>
            <person name="Chaumeil P.A."/>
            <person name="Hugenholtz P."/>
        </authorList>
    </citation>
    <scope>NUCLEOTIDE SEQUENCE [LARGE SCALE GENOMIC DNA]</scope>
    <source>
        <strain evidence="12">UBA9169</strain>
    </source>
</reference>
<dbReference type="InterPro" id="IPR055348">
    <property type="entry name" value="DctQ"/>
</dbReference>
<sequence length="189" mass="20858">MQMILKLVDRISSLLDYAAQAMVLILIASMLYEVAARYLFGAPTLWAFDIAYMSTGTLFILGCAQTLREDAHVRVDLLSSRMPARLRDMIDGVAFLLVLAPIMGWLSKIAGERALRAYVHGEVEHVSPWAPLMWPFYTVLALGMAGLTLQLAAEGWRAFAGQRKPPTPHDAPPLDLPTFDTAKSPKTEA</sequence>
<evidence type="ECO:0000259" key="11">
    <source>
        <dbReference type="Pfam" id="PF04290"/>
    </source>
</evidence>
<keyword evidence="2 9" id="KW-0813">Transport</keyword>
<feature type="transmembrane region" description="Helical" evidence="9">
    <location>
        <begin position="21"/>
        <end position="40"/>
    </location>
</feature>
<keyword evidence="5 9" id="KW-0812">Transmembrane</keyword>
<dbReference type="AlphaFoldDB" id="A0A348WFF5"/>
<keyword evidence="6 9" id="KW-1133">Transmembrane helix</keyword>
<dbReference type="PANTHER" id="PTHR35011">
    <property type="entry name" value="2,3-DIKETO-L-GULONATE TRAP TRANSPORTER SMALL PERMEASE PROTEIN YIAM"/>
    <property type="match status" value="1"/>
</dbReference>
<organism evidence="12 13">
    <name type="scientific">Roseovarius nubinhibens</name>
    <dbReference type="NCBI Taxonomy" id="314263"/>
    <lineage>
        <taxon>Bacteria</taxon>
        <taxon>Pseudomonadati</taxon>
        <taxon>Pseudomonadota</taxon>
        <taxon>Alphaproteobacteria</taxon>
        <taxon>Rhodobacterales</taxon>
        <taxon>Roseobacteraceae</taxon>
        <taxon>Roseovarius</taxon>
    </lineage>
</organism>
<feature type="transmembrane region" description="Helical" evidence="9">
    <location>
        <begin position="46"/>
        <end position="67"/>
    </location>
</feature>
<keyword evidence="7 9" id="KW-0472">Membrane</keyword>
<gene>
    <name evidence="12" type="ORF">DCS45_15535</name>
</gene>
<comment type="caution">
    <text evidence="12">The sequence shown here is derived from an EMBL/GenBank/DDBJ whole genome shotgun (WGS) entry which is preliminary data.</text>
</comment>
<accession>A0A348WFF5</accession>
<comment type="subunit">
    <text evidence="9">The complex comprises the extracytoplasmic solute receptor protein and the two transmembrane proteins.</text>
</comment>
<feature type="region of interest" description="Disordered" evidence="10">
    <location>
        <begin position="161"/>
        <end position="189"/>
    </location>
</feature>
<keyword evidence="4 9" id="KW-0997">Cell inner membrane</keyword>
<dbReference type="PANTHER" id="PTHR35011:SF10">
    <property type="entry name" value="TRAP TRANSPORTER SMALL PERMEASE PROTEIN"/>
    <property type="match status" value="1"/>
</dbReference>
<comment type="subcellular location">
    <subcellularLocation>
        <location evidence="1 9">Cell inner membrane</location>
        <topology evidence="1 9">Multi-pass membrane protein</topology>
    </subcellularLocation>
</comment>
<evidence type="ECO:0000256" key="2">
    <source>
        <dbReference type="ARBA" id="ARBA00022448"/>
    </source>
</evidence>
<dbReference type="GO" id="GO:0005886">
    <property type="term" value="C:plasma membrane"/>
    <property type="evidence" value="ECO:0007669"/>
    <property type="project" value="UniProtKB-SubCell"/>
</dbReference>
<dbReference type="GO" id="GO:0022857">
    <property type="term" value="F:transmembrane transporter activity"/>
    <property type="evidence" value="ECO:0007669"/>
    <property type="project" value="UniProtKB-UniRule"/>
</dbReference>
<dbReference type="GO" id="GO:0015740">
    <property type="term" value="P:C4-dicarboxylate transport"/>
    <property type="evidence" value="ECO:0007669"/>
    <property type="project" value="TreeGrafter"/>
</dbReference>
<protein>
    <recommendedName>
        <fullName evidence="9">TRAP transporter small permease protein</fullName>
    </recommendedName>
</protein>
<dbReference type="InterPro" id="IPR007387">
    <property type="entry name" value="TRAP_DctQ"/>
</dbReference>
<feature type="transmembrane region" description="Helical" evidence="9">
    <location>
        <begin position="88"/>
        <end position="106"/>
    </location>
</feature>
<evidence type="ECO:0000256" key="5">
    <source>
        <dbReference type="ARBA" id="ARBA00022692"/>
    </source>
</evidence>
<evidence type="ECO:0000313" key="12">
    <source>
        <dbReference type="EMBL" id="HAR53267.1"/>
    </source>
</evidence>
<evidence type="ECO:0000256" key="1">
    <source>
        <dbReference type="ARBA" id="ARBA00004429"/>
    </source>
</evidence>
<evidence type="ECO:0000256" key="6">
    <source>
        <dbReference type="ARBA" id="ARBA00022989"/>
    </source>
</evidence>
<dbReference type="RefSeq" id="WP_339853807.1">
    <property type="nucleotide sequence ID" value="NZ_CAXAXR010000006.1"/>
</dbReference>
<evidence type="ECO:0000256" key="7">
    <source>
        <dbReference type="ARBA" id="ARBA00023136"/>
    </source>
</evidence>
<evidence type="ECO:0000256" key="8">
    <source>
        <dbReference type="ARBA" id="ARBA00038436"/>
    </source>
</evidence>
<name>A0A348WFF5_9RHOB</name>
<keyword evidence="3" id="KW-1003">Cell membrane</keyword>
<evidence type="ECO:0000256" key="3">
    <source>
        <dbReference type="ARBA" id="ARBA00022475"/>
    </source>
</evidence>
<evidence type="ECO:0000256" key="10">
    <source>
        <dbReference type="SAM" id="MobiDB-lite"/>
    </source>
</evidence>
<evidence type="ECO:0000313" key="13">
    <source>
        <dbReference type="Proteomes" id="UP000264719"/>
    </source>
</evidence>
<evidence type="ECO:0000256" key="9">
    <source>
        <dbReference type="RuleBase" id="RU369079"/>
    </source>
</evidence>
<dbReference type="Pfam" id="PF04290">
    <property type="entry name" value="DctQ"/>
    <property type="match status" value="1"/>
</dbReference>
<proteinExistence type="inferred from homology"/>
<comment type="function">
    <text evidence="9">Part of the tripartite ATP-independent periplasmic (TRAP) transport system.</text>
</comment>
<dbReference type="EMBL" id="DMVW01000148">
    <property type="protein sequence ID" value="HAR53267.1"/>
    <property type="molecule type" value="Genomic_DNA"/>
</dbReference>
<comment type="similarity">
    <text evidence="8 9">Belongs to the TRAP transporter small permease family.</text>
</comment>
<evidence type="ECO:0000256" key="4">
    <source>
        <dbReference type="ARBA" id="ARBA00022519"/>
    </source>
</evidence>
<feature type="domain" description="Tripartite ATP-independent periplasmic transporters DctQ component" evidence="11">
    <location>
        <begin position="26"/>
        <end position="160"/>
    </location>
</feature>
<feature type="transmembrane region" description="Helical" evidence="9">
    <location>
        <begin position="134"/>
        <end position="153"/>
    </location>
</feature>
<dbReference type="Proteomes" id="UP000264719">
    <property type="component" value="Unassembled WGS sequence"/>
</dbReference>